<gene>
    <name evidence="2" type="ORF">An07g04530</name>
</gene>
<protein>
    <submittedName>
        <fullName evidence="2">Uncharacterized protein</fullName>
    </submittedName>
</protein>
<evidence type="ECO:0000256" key="1">
    <source>
        <dbReference type="SAM" id="MobiDB-lite"/>
    </source>
</evidence>
<dbReference type="VEuPathDB" id="FungiDB:An07g04530"/>
<name>A0AAJ8E220_ASPNG</name>
<proteinExistence type="predicted"/>
<dbReference type="AlphaFoldDB" id="A0AAJ8E220"/>
<dbReference type="GeneID" id="84591375"/>
<reference evidence="2" key="1">
    <citation type="submission" date="2025-02" db="EMBL/GenBank/DDBJ databases">
        <authorList>
            <consortium name="NCBI Genome Project"/>
        </authorList>
    </citation>
    <scope>NUCLEOTIDE SEQUENCE</scope>
</reference>
<accession>A0AAJ8E220</accession>
<organism evidence="2">
    <name type="scientific">Aspergillus niger</name>
    <dbReference type="NCBI Taxonomy" id="5061"/>
    <lineage>
        <taxon>Eukaryota</taxon>
        <taxon>Fungi</taxon>
        <taxon>Dikarya</taxon>
        <taxon>Ascomycota</taxon>
        <taxon>Pezizomycotina</taxon>
        <taxon>Eurotiomycetes</taxon>
        <taxon>Eurotiomycetidae</taxon>
        <taxon>Eurotiales</taxon>
        <taxon>Aspergillaceae</taxon>
        <taxon>Aspergillus</taxon>
        <taxon>Aspergillus subgen. Circumdati</taxon>
    </lineage>
</organism>
<reference evidence="2" key="2">
    <citation type="submission" date="2025-08" db="UniProtKB">
        <authorList>
            <consortium name="RefSeq"/>
        </authorList>
    </citation>
    <scope>IDENTIFICATION</scope>
</reference>
<evidence type="ECO:0000313" key="2">
    <source>
        <dbReference type="RefSeq" id="XP_059603816.1"/>
    </source>
</evidence>
<feature type="region of interest" description="Disordered" evidence="1">
    <location>
        <begin position="137"/>
        <end position="163"/>
    </location>
</feature>
<dbReference type="KEGG" id="ang:An07g04530"/>
<feature type="compositionally biased region" description="Basic and acidic residues" evidence="1">
    <location>
        <begin position="355"/>
        <end position="372"/>
    </location>
</feature>
<feature type="region of interest" description="Disordered" evidence="1">
    <location>
        <begin position="355"/>
        <end position="380"/>
    </location>
</feature>
<feature type="non-terminal residue" evidence="2">
    <location>
        <position position="1"/>
    </location>
</feature>
<sequence length="392" mass="43282">EFADPPSRDNPSIVRTDKARRYFPGGTDILGKRHTQSSSHDGSFSALSLDLHNHSRMAVCLLVAQPGNVPWMEEGGGGGSNTEMTLDRTGLAPTSQLSCFPTLAPGTTQSLEETAHEGIQGPRQSQHPKLDLCRQGRTENRHQFNPGPRKRGTGGKGKNGCKDKQAVIADPGELNKPGCAPKPQLSTPESSYCLSFSDSGSHTTRCEGQFRYTAKAEAYGDSDRPCVAHVHGLSHASLTIRLSLARCAFARVARHNPTSPLDIYPGLSCHVEWPWRSVALAWAIISGKWTNDPDRTKEGRYIETEEDDPGRWDKETFLEYILVRNGPTHQYRSISSPARVVKLEADNARAEIEGRKREKWSGERPMRVDRKGAQLKTRSGGRPSLTLSFWTM</sequence>
<dbReference type="RefSeq" id="XP_059603816.1">
    <property type="nucleotide sequence ID" value="XM_059748415.1"/>
</dbReference>